<evidence type="ECO:0000256" key="1">
    <source>
        <dbReference type="SAM" id="MobiDB-lite"/>
    </source>
</evidence>
<keyword evidence="3" id="KW-1185">Reference proteome</keyword>
<protein>
    <submittedName>
        <fullName evidence="2">Uncharacterized protein</fullName>
    </submittedName>
</protein>
<name>A0A841DX05_9ACTN</name>
<dbReference type="RefSeq" id="WP_184839771.1">
    <property type="nucleotide sequence ID" value="NZ_BAAAVN010000026.1"/>
</dbReference>
<proteinExistence type="predicted"/>
<sequence>MVMSFDSSSADRIDPSNAEWARLTLEAATVANQLRAYEENGTRLPWADAAMQVSAAARLTSSAAAASYAGLVKPRPDGPEADLFNGVAERLVEEYHQGADDLRLEDDDSLPQVRFYVAFGESGALDRLAETISGAESSGLSADHYSRPERTQMLVRAHDAMAKRLDDSRTGNPPADGPGTYGTRLGRETAEAGIQAIRQVVKDQELTRTIDRGLGAQAAPGTAPAATEQNGNTSQKPATGRETKSTDLGGRG</sequence>
<dbReference type="Proteomes" id="UP000558997">
    <property type="component" value="Unassembled WGS sequence"/>
</dbReference>
<reference evidence="2 3" key="1">
    <citation type="submission" date="2020-08" db="EMBL/GenBank/DDBJ databases">
        <title>Sequencing the genomes of 1000 actinobacteria strains.</title>
        <authorList>
            <person name="Klenk H.-P."/>
        </authorList>
    </citation>
    <scope>NUCLEOTIDE SEQUENCE [LARGE SCALE GENOMIC DNA]</scope>
    <source>
        <strain evidence="2 3">DSM 17294</strain>
    </source>
</reference>
<evidence type="ECO:0000313" key="3">
    <source>
        <dbReference type="Proteomes" id="UP000558997"/>
    </source>
</evidence>
<gene>
    <name evidence="2" type="ORF">HDA44_005842</name>
</gene>
<comment type="caution">
    <text evidence="2">The sequence shown here is derived from an EMBL/GenBank/DDBJ whole genome shotgun (WGS) entry which is preliminary data.</text>
</comment>
<feature type="region of interest" description="Disordered" evidence="1">
    <location>
        <begin position="163"/>
        <end position="185"/>
    </location>
</feature>
<dbReference type="EMBL" id="JACHNF010000001">
    <property type="protein sequence ID" value="MBB5982501.1"/>
    <property type="molecule type" value="Genomic_DNA"/>
</dbReference>
<organism evidence="2 3">
    <name type="scientific">Kribbella solani</name>
    <dbReference type="NCBI Taxonomy" id="236067"/>
    <lineage>
        <taxon>Bacteria</taxon>
        <taxon>Bacillati</taxon>
        <taxon>Actinomycetota</taxon>
        <taxon>Actinomycetes</taxon>
        <taxon>Propionibacteriales</taxon>
        <taxon>Kribbellaceae</taxon>
        <taxon>Kribbella</taxon>
    </lineage>
</organism>
<accession>A0A841DX05</accession>
<feature type="compositionally biased region" description="Low complexity" evidence="1">
    <location>
        <begin position="215"/>
        <end position="229"/>
    </location>
</feature>
<feature type="region of interest" description="Disordered" evidence="1">
    <location>
        <begin position="211"/>
        <end position="252"/>
    </location>
</feature>
<evidence type="ECO:0000313" key="2">
    <source>
        <dbReference type="EMBL" id="MBB5982501.1"/>
    </source>
</evidence>
<dbReference type="AlphaFoldDB" id="A0A841DX05"/>